<dbReference type="PANTHER" id="PTHR38767:SF1">
    <property type="entry name" value="DNA POLYMERASE III SUBUNIT CHI"/>
    <property type="match status" value="1"/>
</dbReference>
<dbReference type="GO" id="GO:0032298">
    <property type="term" value="P:positive regulation of DNA-templated DNA replication initiation"/>
    <property type="evidence" value="ECO:0007669"/>
    <property type="project" value="TreeGrafter"/>
</dbReference>
<keyword evidence="2" id="KW-1185">Reference proteome</keyword>
<dbReference type="AlphaFoldDB" id="A0A0G3EP91"/>
<dbReference type="Proteomes" id="UP000036700">
    <property type="component" value="Chromosome"/>
</dbReference>
<dbReference type="GO" id="GO:0003677">
    <property type="term" value="F:DNA binding"/>
    <property type="evidence" value="ECO:0007669"/>
    <property type="project" value="InterPro"/>
</dbReference>
<dbReference type="RefSeq" id="WP_047212674.1">
    <property type="nucleotide sequence ID" value="NZ_CP011568.3"/>
</dbReference>
<dbReference type="PANTHER" id="PTHR38767">
    <property type="entry name" value="DNA POLYMERASE III SUBUNIT CHI"/>
    <property type="match status" value="1"/>
</dbReference>
<gene>
    <name evidence="1" type="ORF">ABW99_01740</name>
</gene>
<dbReference type="Pfam" id="PF04364">
    <property type="entry name" value="DNA_pol3_chi"/>
    <property type="match status" value="1"/>
</dbReference>
<evidence type="ECO:0000313" key="1">
    <source>
        <dbReference type="EMBL" id="AKJ67137.1"/>
    </source>
</evidence>
<dbReference type="GO" id="GO:0006260">
    <property type="term" value="P:DNA replication"/>
    <property type="evidence" value="ECO:0007669"/>
    <property type="project" value="InterPro"/>
</dbReference>
<dbReference type="OrthoDB" id="5297568at2"/>
<dbReference type="EMBL" id="CP011568">
    <property type="protein sequence ID" value="AKJ67137.1"/>
    <property type="molecule type" value="Genomic_DNA"/>
</dbReference>
<evidence type="ECO:0000313" key="2">
    <source>
        <dbReference type="Proteomes" id="UP000036700"/>
    </source>
</evidence>
<accession>A0A0G3EP91</accession>
<sequence>MTRIDFHIHVADRLGYACRLTRKVVTAGQRLVVVGEAASLREFDQQLWTFSALEFVPHCALDDALAPHTPVLLASTLDDAGTAPHYQVLLNLGGAVPPQFARFERVLEVVGRDPQELADARERYRFYRDRGYTLNNYDQRS</sequence>
<reference evidence="2" key="1">
    <citation type="submission" date="2015-06" db="EMBL/GenBank/DDBJ databases">
        <authorList>
            <person name="Lim Y.L."/>
            <person name="Ee R."/>
            <person name="Yong D."/>
            <person name="How K.Y."/>
            <person name="Yin W.F."/>
            <person name="Chan K.G."/>
        </authorList>
    </citation>
    <scope>NUCLEOTIDE SEQUENCE [LARGE SCALE GENOMIC DNA]</scope>
    <source>
        <strain evidence="2">DSM 25325</strain>
    </source>
</reference>
<dbReference type="Gene3D" id="3.40.50.10110">
    <property type="entry name" value="DNA polymerase III subunit chi"/>
    <property type="match status" value="1"/>
</dbReference>
<dbReference type="InterPro" id="IPR007459">
    <property type="entry name" value="DNA_pol3_chi"/>
</dbReference>
<dbReference type="KEGG" id="ptx:ABW99_01740"/>
<dbReference type="InterPro" id="IPR036768">
    <property type="entry name" value="PolIII_chi_sf"/>
</dbReference>
<protein>
    <submittedName>
        <fullName evidence="1">DNA polymerase III subunit chi</fullName>
    </submittedName>
</protein>
<dbReference type="PATRIC" id="fig|445709.3.peg.380"/>
<dbReference type="NCBIfam" id="NF004348">
    <property type="entry name" value="PRK05728.1-5"/>
    <property type="match status" value="1"/>
</dbReference>
<dbReference type="GO" id="GO:0003887">
    <property type="term" value="F:DNA-directed DNA polymerase activity"/>
    <property type="evidence" value="ECO:0007669"/>
    <property type="project" value="InterPro"/>
</dbReference>
<organism evidence="1 2">
    <name type="scientific">Pandoraea thiooxydans</name>
    <dbReference type="NCBI Taxonomy" id="445709"/>
    <lineage>
        <taxon>Bacteria</taxon>
        <taxon>Pseudomonadati</taxon>
        <taxon>Pseudomonadota</taxon>
        <taxon>Betaproteobacteria</taxon>
        <taxon>Burkholderiales</taxon>
        <taxon>Burkholderiaceae</taxon>
        <taxon>Pandoraea</taxon>
    </lineage>
</organism>
<dbReference type="STRING" id="445709.ABW99_01740"/>
<proteinExistence type="predicted"/>
<dbReference type="SUPFAM" id="SSF102400">
    <property type="entry name" value="DNA polymerase III chi subunit"/>
    <property type="match status" value="1"/>
</dbReference>
<name>A0A0G3EP91_9BURK</name>